<evidence type="ECO:0000256" key="6">
    <source>
        <dbReference type="PIRSR" id="PIRSR604808-3"/>
    </source>
</evidence>
<keyword evidence="4 5" id="KW-0460">Magnesium</keyword>
<feature type="region of interest" description="Disordered" evidence="8">
    <location>
        <begin position="572"/>
        <end position="601"/>
    </location>
</feature>
<comment type="similarity">
    <text evidence="1 7">Belongs to the DNA repair enzymes AP/ExoA family.</text>
</comment>
<keyword evidence="2 5" id="KW-0479">Metal-binding</keyword>
<evidence type="ECO:0000259" key="9">
    <source>
        <dbReference type="Pfam" id="PF03372"/>
    </source>
</evidence>
<dbReference type="PROSITE" id="PS51435">
    <property type="entry name" value="AP_NUCLEASE_F1_4"/>
    <property type="match status" value="1"/>
</dbReference>
<dbReference type="EC" id="3.1.-.-" evidence="7"/>
<feature type="region of interest" description="Disordered" evidence="8">
    <location>
        <begin position="525"/>
        <end position="548"/>
    </location>
</feature>
<sequence>MDSSSGRKVVLVSWNVASWTTTLKQILEHYKTLGRYLELHQVDVLCLQETKVKRDKLESQGSSLGCKEEGWSSYWSSSNSRGFNGVATFARDGLVVSASCDVFQDEELDREGRCIVTEVASQPQNVVVFNVYVPTSGRGYCKMPFKMKYLRRLREKMSEVRAKGKHVVLAGDLNIAPGPEDVYWRHRVVDLGELEAHSKGISQGGESSAARRRLESISSCAPEVQSKTSDTQGTLQEAHLLQIVSKVGGAVEKIRECLRLTSVVQQGKGFKAVYQPSTTSGGGKPGQARENRIGRTFDCKGDAELRLGCKEQRVRDEETGEAFLCWRGGLSIEHLSDVMRALNVKFPEQEQRILADCFGSTYHPPCLTEYFNELTTKDLLVDTFREGYGRPQERFTCWEQRTNARYANRGLRIDFILVDQDLYEENVRKEDYELQGGDETAGPESAEAALRMATGNHQYKPASYGGGGLEDPPIEVLNLQFAVSPHNGIIYTPPKYSDHVGVSFVLNSIRCGCVSKEDGNANNDGALFSEKSTAKTQPHRSSSNNISQYFSSGAVGGGRAAGSLGQKRGSATIGLKLGKGGRKKPDSSDKKQRTLLSFLGK</sequence>
<evidence type="ECO:0000256" key="4">
    <source>
        <dbReference type="ARBA" id="ARBA00022842"/>
    </source>
</evidence>
<dbReference type="GO" id="GO:0008081">
    <property type="term" value="F:phosphoric diester hydrolase activity"/>
    <property type="evidence" value="ECO:0007669"/>
    <property type="project" value="TreeGrafter"/>
</dbReference>
<keyword evidence="7" id="KW-0227">DNA damage</keyword>
<feature type="site" description="Important for catalytic activity" evidence="6">
    <location>
        <position position="414"/>
    </location>
</feature>
<evidence type="ECO:0000256" key="5">
    <source>
        <dbReference type="PIRSR" id="PIRSR604808-2"/>
    </source>
</evidence>
<dbReference type="Pfam" id="PF03372">
    <property type="entry name" value="Exo_endo_phos"/>
    <property type="match status" value="1"/>
</dbReference>
<feature type="compositionally biased region" description="Polar residues" evidence="8">
    <location>
        <begin position="530"/>
        <end position="540"/>
    </location>
</feature>
<accession>A0A5B8MDC3</accession>
<feature type="binding site" evidence="5">
    <location>
        <position position="172"/>
    </location>
    <ligand>
        <name>Mg(2+)</name>
        <dbReference type="ChEBI" id="CHEBI:18420"/>
        <label>1</label>
    </ligand>
</feature>
<feature type="binding site" evidence="5">
    <location>
        <position position="15"/>
    </location>
    <ligand>
        <name>Mg(2+)</name>
        <dbReference type="ChEBI" id="CHEBI:18420"/>
        <label>1</label>
    </ligand>
</feature>
<dbReference type="InterPro" id="IPR036691">
    <property type="entry name" value="Endo/exonu/phosph_ase_sf"/>
</dbReference>
<protein>
    <recommendedName>
        <fullName evidence="7">DNA-(apurinic or apyrimidinic site) endonuclease</fullName>
        <ecNumber evidence="7">3.1.-.-</ecNumber>
    </recommendedName>
</protein>
<feature type="binding site" evidence="5">
    <location>
        <position position="174"/>
    </location>
    <ligand>
        <name>Mg(2+)</name>
        <dbReference type="ChEBI" id="CHEBI:18420"/>
        <label>1</label>
    </ligand>
</feature>
<dbReference type="PANTHER" id="PTHR22748">
    <property type="entry name" value="AP ENDONUCLEASE"/>
    <property type="match status" value="1"/>
</dbReference>
<organism evidence="10 11">
    <name type="scientific">Chloropicon primus</name>
    <dbReference type="NCBI Taxonomy" id="1764295"/>
    <lineage>
        <taxon>Eukaryota</taxon>
        <taxon>Viridiplantae</taxon>
        <taxon>Chlorophyta</taxon>
        <taxon>Chloropicophyceae</taxon>
        <taxon>Chloropicales</taxon>
        <taxon>Chloropicaceae</taxon>
        <taxon>Chloropicon</taxon>
    </lineage>
</organism>
<dbReference type="Gene3D" id="3.60.10.10">
    <property type="entry name" value="Endonuclease/exonuclease/phosphatase"/>
    <property type="match status" value="2"/>
</dbReference>
<dbReference type="STRING" id="1764295.A0A5B8MDC3"/>
<keyword evidence="11" id="KW-1185">Reference proteome</keyword>
<dbReference type="OrthoDB" id="391817at2759"/>
<dbReference type="GO" id="GO:0006284">
    <property type="term" value="P:base-excision repair"/>
    <property type="evidence" value="ECO:0007669"/>
    <property type="project" value="TreeGrafter"/>
</dbReference>
<reference evidence="10 11" key="1">
    <citation type="submission" date="2018-07" db="EMBL/GenBank/DDBJ databases">
        <title>The complete nuclear genome of the prasinophyte Chloropicon primus (CCMP1205).</title>
        <authorList>
            <person name="Pombert J.-F."/>
            <person name="Otis C."/>
            <person name="Turmel M."/>
            <person name="Lemieux C."/>
        </authorList>
    </citation>
    <scope>NUCLEOTIDE SEQUENCE [LARGE SCALE GENOMIC DNA]</scope>
    <source>
        <strain evidence="10 11">CCMP1205</strain>
    </source>
</reference>
<evidence type="ECO:0000256" key="2">
    <source>
        <dbReference type="ARBA" id="ARBA00022723"/>
    </source>
</evidence>
<dbReference type="PANTHER" id="PTHR22748:SF4">
    <property type="entry name" value="DNA-(APURINIC OR APYRIMIDINIC SITE) ENDONUCLEASE 2"/>
    <property type="match status" value="1"/>
</dbReference>
<evidence type="ECO:0000256" key="3">
    <source>
        <dbReference type="ARBA" id="ARBA00022801"/>
    </source>
</evidence>
<evidence type="ECO:0000256" key="7">
    <source>
        <dbReference type="RuleBase" id="RU362131"/>
    </source>
</evidence>
<keyword evidence="5" id="KW-0464">Manganese</keyword>
<dbReference type="GO" id="GO:0008311">
    <property type="term" value="F:double-stranded DNA 3'-5' DNA exonuclease activity"/>
    <property type="evidence" value="ECO:0007669"/>
    <property type="project" value="TreeGrafter"/>
</dbReference>
<dbReference type="GO" id="GO:0046872">
    <property type="term" value="F:metal ion binding"/>
    <property type="evidence" value="ECO:0007669"/>
    <property type="project" value="UniProtKB-KW"/>
</dbReference>
<keyword evidence="10" id="KW-0540">Nuclease</keyword>
<comment type="cofactor">
    <cofactor evidence="5 7">
        <name>Mg(2+)</name>
        <dbReference type="ChEBI" id="CHEBI:18420"/>
    </cofactor>
    <cofactor evidence="5 7">
        <name>Mn(2+)</name>
        <dbReference type="ChEBI" id="CHEBI:29035"/>
    </cofactor>
    <text evidence="5 7">Probably binds two magnesium or manganese ions per subunit.</text>
</comment>
<evidence type="ECO:0000313" key="11">
    <source>
        <dbReference type="Proteomes" id="UP000316726"/>
    </source>
</evidence>
<dbReference type="SUPFAM" id="SSF56219">
    <property type="entry name" value="DNase I-like"/>
    <property type="match status" value="1"/>
</dbReference>
<dbReference type="InterPro" id="IPR005135">
    <property type="entry name" value="Endo/exonuclease/phosphatase"/>
</dbReference>
<feature type="binding site" evidence="5">
    <location>
        <position position="49"/>
    </location>
    <ligand>
        <name>Mg(2+)</name>
        <dbReference type="ChEBI" id="CHEBI:18420"/>
        <label>1</label>
    </ligand>
</feature>
<feature type="site" description="Transition state stabilizer" evidence="6">
    <location>
        <position position="174"/>
    </location>
</feature>
<keyword evidence="7" id="KW-0234">DNA repair</keyword>
<proteinExistence type="inferred from homology"/>
<dbReference type="InterPro" id="IPR004808">
    <property type="entry name" value="AP_endonuc_1"/>
</dbReference>
<gene>
    <name evidence="10" type="ORF">A3770_01p09310</name>
</gene>
<dbReference type="NCBIfam" id="TIGR00633">
    <property type="entry name" value="xth"/>
    <property type="match status" value="1"/>
</dbReference>
<feature type="domain" description="Endonuclease/exonuclease/phosphatase" evidence="9">
    <location>
        <begin position="12"/>
        <end position="184"/>
    </location>
</feature>
<keyword evidence="3" id="KW-0378">Hydrolase</keyword>
<name>A0A5B8MDC3_9CHLO</name>
<feature type="compositionally biased region" description="Basic and acidic residues" evidence="8">
    <location>
        <begin position="583"/>
        <end position="592"/>
    </location>
</feature>
<evidence type="ECO:0000313" key="10">
    <source>
        <dbReference type="EMBL" id="QDZ18413.1"/>
    </source>
</evidence>
<dbReference type="Proteomes" id="UP000316726">
    <property type="component" value="Chromosome 1"/>
</dbReference>
<evidence type="ECO:0000256" key="1">
    <source>
        <dbReference type="ARBA" id="ARBA00007092"/>
    </source>
</evidence>
<dbReference type="AlphaFoldDB" id="A0A5B8MDC3"/>
<evidence type="ECO:0000256" key="8">
    <source>
        <dbReference type="SAM" id="MobiDB-lite"/>
    </source>
</evidence>
<dbReference type="GO" id="GO:0003906">
    <property type="term" value="F:DNA-(apurinic or apyrimidinic site) endonuclease activity"/>
    <property type="evidence" value="ECO:0007669"/>
    <property type="project" value="TreeGrafter"/>
</dbReference>
<dbReference type="EMBL" id="CP031034">
    <property type="protein sequence ID" value="QDZ18413.1"/>
    <property type="molecule type" value="Genomic_DNA"/>
</dbReference>
<dbReference type="GO" id="GO:0005634">
    <property type="term" value="C:nucleus"/>
    <property type="evidence" value="ECO:0007669"/>
    <property type="project" value="TreeGrafter"/>
</dbReference>
<keyword evidence="10" id="KW-0255">Endonuclease</keyword>